<name>A0ABY4U335_9SPHN</name>
<evidence type="ECO:0000313" key="12">
    <source>
        <dbReference type="EMBL" id="URW76963.1"/>
    </source>
</evidence>
<evidence type="ECO:0000256" key="2">
    <source>
        <dbReference type="ARBA" id="ARBA00003120"/>
    </source>
</evidence>
<keyword evidence="12" id="KW-0032">Aminotransferase</keyword>
<evidence type="ECO:0000256" key="4">
    <source>
        <dbReference type="ARBA" id="ARBA00013558"/>
    </source>
</evidence>
<dbReference type="InterPro" id="IPR000192">
    <property type="entry name" value="Aminotrans_V_dom"/>
</dbReference>
<evidence type="ECO:0000313" key="13">
    <source>
        <dbReference type="Proteomes" id="UP001055580"/>
    </source>
</evidence>
<dbReference type="InterPro" id="IPR015421">
    <property type="entry name" value="PyrdxlP-dep_Trfase_major"/>
</dbReference>
<sequence length="368" mass="37823">MPTRLYLDHAATTPLHPTAAQAVTRGLATWANPSSPHAEGRQARAALESARNVIKGAYGWAGELILTSGASEAIGMALTRAQAASRIIAATEHDAVLRVAPDAIRLPVGSDGRVDPHVLRELLADAPAPALVAIQWGNSETGVIQPLRAIADVVTEAEGVLFVDAAQMPANWRGEDQPQDVADLIAISGHKRAGPAGIGGLLVRNLALLLPTGGQERGYRGGTENVPAALGYAAAVAIPEDLAAMAGMRARLDAAIAALGGEVVAGTAPRSPHIASYRLPGLSAAAQLIRFDMAGIAVSAGSACSSGTMRPSHVLGAMGWEGAAAGEVIRVSFGRDTTPADIERFITAWANIAREVRARAATTTETPA</sequence>
<dbReference type="PANTHER" id="PTHR11601:SF34">
    <property type="entry name" value="CYSTEINE DESULFURASE"/>
    <property type="match status" value="1"/>
</dbReference>
<evidence type="ECO:0000256" key="5">
    <source>
        <dbReference type="ARBA" id="ARBA00022679"/>
    </source>
</evidence>
<feature type="domain" description="Aminotransferase class V" evidence="11">
    <location>
        <begin position="6"/>
        <end position="345"/>
    </location>
</feature>
<comment type="catalytic activity">
    <reaction evidence="10">
        <text>(sulfur carrier)-H + L-cysteine = (sulfur carrier)-SH + L-alanine</text>
        <dbReference type="Rhea" id="RHEA:43892"/>
        <dbReference type="Rhea" id="RHEA-COMP:14737"/>
        <dbReference type="Rhea" id="RHEA-COMP:14739"/>
        <dbReference type="ChEBI" id="CHEBI:29917"/>
        <dbReference type="ChEBI" id="CHEBI:35235"/>
        <dbReference type="ChEBI" id="CHEBI:57972"/>
        <dbReference type="ChEBI" id="CHEBI:64428"/>
        <dbReference type="EC" id="2.8.1.7"/>
    </reaction>
</comment>
<keyword evidence="5" id="KW-0808">Transferase</keyword>
<gene>
    <name evidence="12" type="ORF">M9980_06075</name>
</gene>
<dbReference type="Pfam" id="PF00266">
    <property type="entry name" value="Aminotran_5"/>
    <property type="match status" value="1"/>
</dbReference>
<accession>A0ABY4U335</accession>
<protein>
    <recommendedName>
        <fullName evidence="4">Cysteine desulfurase</fullName>
    </recommendedName>
</protein>
<evidence type="ECO:0000256" key="7">
    <source>
        <dbReference type="ARBA" id="ARBA00022898"/>
    </source>
</evidence>
<keyword evidence="8" id="KW-0408">Iron</keyword>
<evidence type="ECO:0000256" key="10">
    <source>
        <dbReference type="ARBA" id="ARBA00050776"/>
    </source>
</evidence>
<organism evidence="12 13">
    <name type="scientific">Sphingomonas donggukensis</name>
    <dbReference type="NCBI Taxonomy" id="2949093"/>
    <lineage>
        <taxon>Bacteria</taxon>
        <taxon>Pseudomonadati</taxon>
        <taxon>Pseudomonadota</taxon>
        <taxon>Alphaproteobacteria</taxon>
        <taxon>Sphingomonadales</taxon>
        <taxon>Sphingomonadaceae</taxon>
        <taxon>Sphingomonas</taxon>
    </lineage>
</organism>
<comment type="function">
    <text evidence="2">Catalyzes the removal of elemental sulfur atoms from cysteine to produce alanine. Seems to participate in the biosynthesis of the nitrogenase metalloclusters by providing the inorganic sulfur required for the Fe-S core formation.</text>
</comment>
<comment type="cofactor">
    <cofactor evidence="1">
        <name>pyridoxal 5'-phosphate</name>
        <dbReference type="ChEBI" id="CHEBI:597326"/>
    </cofactor>
</comment>
<dbReference type="Gene3D" id="3.40.640.10">
    <property type="entry name" value="Type I PLP-dependent aspartate aminotransferase-like (Major domain)"/>
    <property type="match status" value="1"/>
</dbReference>
<keyword evidence="7" id="KW-0663">Pyridoxal phosphate</keyword>
<comment type="similarity">
    <text evidence="3">Belongs to the class-V pyridoxal-phosphate-dependent aminotransferase family. NifS/IscS subfamily.</text>
</comment>
<dbReference type="InterPro" id="IPR015424">
    <property type="entry name" value="PyrdxlP-dep_Trfase"/>
</dbReference>
<keyword evidence="6" id="KW-0479">Metal-binding</keyword>
<dbReference type="SUPFAM" id="SSF53383">
    <property type="entry name" value="PLP-dependent transferases"/>
    <property type="match status" value="1"/>
</dbReference>
<evidence type="ECO:0000256" key="8">
    <source>
        <dbReference type="ARBA" id="ARBA00023004"/>
    </source>
</evidence>
<dbReference type="Proteomes" id="UP001055580">
    <property type="component" value="Chromosome"/>
</dbReference>
<dbReference type="InterPro" id="IPR016454">
    <property type="entry name" value="Cysteine_dSase"/>
</dbReference>
<evidence type="ECO:0000256" key="9">
    <source>
        <dbReference type="ARBA" id="ARBA00023014"/>
    </source>
</evidence>
<dbReference type="RefSeq" id="WP_250754796.1">
    <property type="nucleotide sequence ID" value="NZ_CP098401.1"/>
</dbReference>
<reference evidence="12" key="1">
    <citation type="submission" date="2022-05" db="EMBL/GenBank/DDBJ databases">
        <title>Sphingomonas sp. strain RMG20 Genome sequencing and assembly.</title>
        <authorList>
            <person name="Kim I."/>
        </authorList>
    </citation>
    <scope>NUCLEOTIDE SEQUENCE</scope>
    <source>
        <strain evidence="12">RMG20</strain>
    </source>
</reference>
<dbReference type="InterPro" id="IPR015422">
    <property type="entry name" value="PyrdxlP-dep_Trfase_small"/>
</dbReference>
<evidence type="ECO:0000256" key="1">
    <source>
        <dbReference type="ARBA" id="ARBA00001933"/>
    </source>
</evidence>
<evidence type="ECO:0000256" key="3">
    <source>
        <dbReference type="ARBA" id="ARBA00006490"/>
    </source>
</evidence>
<dbReference type="PANTHER" id="PTHR11601">
    <property type="entry name" value="CYSTEINE DESULFURYLASE FAMILY MEMBER"/>
    <property type="match status" value="1"/>
</dbReference>
<dbReference type="Gene3D" id="3.90.1150.10">
    <property type="entry name" value="Aspartate Aminotransferase, domain 1"/>
    <property type="match status" value="1"/>
</dbReference>
<proteinExistence type="inferred from homology"/>
<keyword evidence="13" id="KW-1185">Reference proteome</keyword>
<evidence type="ECO:0000256" key="6">
    <source>
        <dbReference type="ARBA" id="ARBA00022723"/>
    </source>
</evidence>
<keyword evidence="9" id="KW-0411">Iron-sulfur</keyword>
<dbReference type="PIRSF" id="PIRSF005572">
    <property type="entry name" value="NifS"/>
    <property type="match status" value="1"/>
</dbReference>
<dbReference type="EMBL" id="CP098401">
    <property type="protein sequence ID" value="URW76963.1"/>
    <property type="molecule type" value="Genomic_DNA"/>
</dbReference>
<evidence type="ECO:0000259" key="11">
    <source>
        <dbReference type="Pfam" id="PF00266"/>
    </source>
</evidence>
<dbReference type="GO" id="GO:0008483">
    <property type="term" value="F:transaminase activity"/>
    <property type="evidence" value="ECO:0007669"/>
    <property type="project" value="UniProtKB-KW"/>
</dbReference>
<dbReference type="Gene3D" id="1.10.260.50">
    <property type="match status" value="1"/>
</dbReference>